<dbReference type="EMBL" id="JAKWFO010000001">
    <property type="protein sequence ID" value="KAI9639535.1"/>
    <property type="molecule type" value="Genomic_DNA"/>
</dbReference>
<dbReference type="InterPro" id="IPR036291">
    <property type="entry name" value="NAD(P)-bd_dom_sf"/>
</dbReference>
<dbReference type="FunFam" id="3.40.50.720:FF:000068">
    <property type="entry name" value="Sorbitol dehydrogenase"/>
    <property type="match status" value="1"/>
</dbReference>
<keyword evidence="5" id="KW-0560">Oxidoreductase</keyword>
<evidence type="ECO:0000256" key="1">
    <source>
        <dbReference type="ARBA" id="ARBA00001947"/>
    </source>
</evidence>
<feature type="domain" description="Enoyl reductase (ER)" evidence="9">
    <location>
        <begin position="37"/>
        <end position="391"/>
    </location>
</feature>
<keyword evidence="6" id="KW-0520">NAD</keyword>
<dbReference type="GO" id="GO:0003939">
    <property type="term" value="F:L-iditol 2-dehydrogenase (NAD+) activity"/>
    <property type="evidence" value="ECO:0007669"/>
    <property type="project" value="TreeGrafter"/>
</dbReference>
<comment type="similarity">
    <text evidence="2 7">Belongs to the zinc-containing alcohol dehydrogenase family.</text>
</comment>
<feature type="compositionally biased region" description="Polar residues" evidence="8">
    <location>
        <begin position="1"/>
        <end position="21"/>
    </location>
</feature>
<dbReference type="InterPro" id="IPR020843">
    <property type="entry name" value="ER"/>
</dbReference>
<dbReference type="Gene3D" id="3.90.180.10">
    <property type="entry name" value="Medium-chain alcohol dehydrogenases, catalytic domain"/>
    <property type="match status" value="1"/>
</dbReference>
<dbReference type="InterPro" id="IPR013149">
    <property type="entry name" value="ADH-like_C"/>
</dbReference>
<feature type="region of interest" description="Disordered" evidence="8">
    <location>
        <begin position="1"/>
        <end position="31"/>
    </location>
</feature>
<gene>
    <name evidence="10" type="ORF">MKK02DRAFT_35075</name>
</gene>
<dbReference type="RefSeq" id="XP_052949312.1">
    <property type="nucleotide sequence ID" value="XM_053089073.1"/>
</dbReference>
<keyword evidence="3 7" id="KW-0479">Metal-binding</keyword>
<dbReference type="InterPro" id="IPR011032">
    <property type="entry name" value="GroES-like_sf"/>
</dbReference>
<evidence type="ECO:0000256" key="7">
    <source>
        <dbReference type="RuleBase" id="RU361277"/>
    </source>
</evidence>
<proteinExistence type="inferred from homology"/>
<sequence>MSTLVPSSQEPTTQVDKTPQDQPKALKNDNPSFVLHGVDNVKYEQRPVPEPQADQVLVEIAATGICGSDVHYLKHGSIGHFVLKEPMCLGHESSGVVVKLGPEAGRSGVSVGMRVALEPGVSCRSCGLCKAGTYELCPHMSFAATPPIIYGTLARYYLLPADLVHPIPSQVSFEDGAMMEPLSVGVHSVSTLGKCKTDQNVIVFGAGPVGLLCMAVAKALGARRVIAVDIQKERLDFAKSYVATDVFMPEARGKDEAADAYCSRMSDLILSSLNIPALGPGGIDLTIEATGAPSCVQMGIHVLKPSGTYVQVGMGSNMTLPVPLFDVITKQLNVTGSFRYGAGDYPLAISLVERGLVDLKPLVTQRYDFKDALEAFEMTRQGKDESGKPVIKCIIRPPP</sequence>
<dbReference type="GeneID" id="77728278"/>
<dbReference type="Proteomes" id="UP001164286">
    <property type="component" value="Unassembled WGS sequence"/>
</dbReference>
<evidence type="ECO:0000256" key="2">
    <source>
        <dbReference type="ARBA" id="ARBA00008072"/>
    </source>
</evidence>
<dbReference type="GO" id="GO:0006062">
    <property type="term" value="P:sorbitol catabolic process"/>
    <property type="evidence" value="ECO:0007669"/>
    <property type="project" value="TreeGrafter"/>
</dbReference>
<evidence type="ECO:0000256" key="3">
    <source>
        <dbReference type="ARBA" id="ARBA00022723"/>
    </source>
</evidence>
<comment type="caution">
    <text evidence="10">The sequence shown here is derived from an EMBL/GenBank/DDBJ whole genome shotgun (WGS) entry which is preliminary data.</text>
</comment>
<dbReference type="Pfam" id="PF08240">
    <property type="entry name" value="ADH_N"/>
    <property type="match status" value="1"/>
</dbReference>
<name>A0AA38HF47_9TREE</name>
<dbReference type="CDD" id="cd05285">
    <property type="entry name" value="sorbitol_DH"/>
    <property type="match status" value="1"/>
</dbReference>
<dbReference type="PANTHER" id="PTHR43161:SF9">
    <property type="entry name" value="SORBITOL DEHYDROGENASE"/>
    <property type="match status" value="1"/>
</dbReference>
<dbReference type="GO" id="GO:0008270">
    <property type="term" value="F:zinc ion binding"/>
    <property type="evidence" value="ECO:0007669"/>
    <property type="project" value="InterPro"/>
</dbReference>
<dbReference type="InterPro" id="IPR002328">
    <property type="entry name" value="ADH_Zn_CS"/>
</dbReference>
<evidence type="ECO:0000256" key="6">
    <source>
        <dbReference type="ARBA" id="ARBA00023027"/>
    </source>
</evidence>
<dbReference type="SUPFAM" id="SSF50129">
    <property type="entry name" value="GroES-like"/>
    <property type="match status" value="1"/>
</dbReference>
<dbReference type="Gene3D" id="3.40.50.720">
    <property type="entry name" value="NAD(P)-binding Rossmann-like Domain"/>
    <property type="match status" value="1"/>
</dbReference>
<dbReference type="Pfam" id="PF00107">
    <property type="entry name" value="ADH_zinc_N"/>
    <property type="match status" value="1"/>
</dbReference>
<keyword evidence="11" id="KW-1185">Reference proteome</keyword>
<evidence type="ECO:0000256" key="4">
    <source>
        <dbReference type="ARBA" id="ARBA00022833"/>
    </source>
</evidence>
<dbReference type="SUPFAM" id="SSF51735">
    <property type="entry name" value="NAD(P)-binding Rossmann-fold domains"/>
    <property type="match status" value="1"/>
</dbReference>
<dbReference type="PROSITE" id="PS00059">
    <property type="entry name" value="ADH_ZINC"/>
    <property type="match status" value="1"/>
</dbReference>
<dbReference type="InterPro" id="IPR045306">
    <property type="entry name" value="SDH-like"/>
</dbReference>
<evidence type="ECO:0000256" key="8">
    <source>
        <dbReference type="SAM" id="MobiDB-lite"/>
    </source>
</evidence>
<evidence type="ECO:0000313" key="10">
    <source>
        <dbReference type="EMBL" id="KAI9639535.1"/>
    </source>
</evidence>
<comment type="cofactor">
    <cofactor evidence="1 7">
        <name>Zn(2+)</name>
        <dbReference type="ChEBI" id="CHEBI:29105"/>
    </cofactor>
</comment>
<dbReference type="AlphaFoldDB" id="A0AA38HF47"/>
<dbReference type="SMART" id="SM00829">
    <property type="entry name" value="PKS_ER"/>
    <property type="match status" value="1"/>
</dbReference>
<organism evidence="10 11">
    <name type="scientific">Dioszegia hungarica</name>
    <dbReference type="NCBI Taxonomy" id="4972"/>
    <lineage>
        <taxon>Eukaryota</taxon>
        <taxon>Fungi</taxon>
        <taxon>Dikarya</taxon>
        <taxon>Basidiomycota</taxon>
        <taxon>Agaricomycotina</taxon>
        <taxon>Tremellomycetes</taxon>
        <taxon>Tremellales</taxon>
        <taxon>Bulleribasidiaceae</taxon>
        <taxon>Dioszegia</taxon>
    </lineage>
</organism>
<evidence type="ECO:0000259" key="9">
    <source>
        <dbReference type="SMART" id="SM00829"/>
    </source>
</evidence>
<keyword evidence="4 7" id="KW-0862">Zinc</keyword>
<dbReference type="InterPro" id="IPR013154">
    <property type="entry name" value="ADH-like_N"/>
</dbReference>
<accession>A0AA38HF47</accession>
<reference evidence="10" key="1">
    <citation type="journal article" date="2022" name="G3 (Bethesda)">
        <title>High quality genome of the basidiomycete yeast Dioszegia hungarica PDD-24b-2 isolated from cloud water.</title>
        <authorList>
            <person name="Jarrige D."/>
            <person name="Haridas S."/>
            <person name="Bleykasten-Grosshans C."/>
            <person name="Joly M."/>
            <person name="Nadalig T."/>
            <person name="Sancelme M."/>
            <person name="Vuilleumier S."/>
            <person name="Grigoriev I.V."/>
            <person name="Amato P."/>
            <person name="Bringel F."/>
        </authorList>
    </citation>
    <scope>NUCLEOTIDE SEQUENCE</scope>
    <source>
        <strain evidence="10">PDD-24b-2</strain>
    </source>
</reference>
<protein>
    <submittedName>
        <fullName evidence="10">Sorbitol dehydrogenase</fullName>
    </submittedName>
</protein>
<evidence type="ECO:0000256" key="5">
    <source>
        <dbReference type="ARBA" id="ARBA00023002"/>
    </source>
</evidence>
<dbReference type="PANTHER" id="PTHR43161">
    <property type="entry name" value="SORBITOL DEHYDROGENASE"/>
    <property type="match status" value="1"/>
</dbReference>
<evidence type="ECO:0000313" key="11">
    <source>
        <dbReference type="Proteomes" id="UP001164286"/>
    </source>
</evidence>